<dbReference type="PATRIC" id="fig|1423726.3.peg.1993"/>
<dbReference type="PANTHER" id="PTHR36566:SF1">
    <property type="entry name" value="PYRIDINIUM-3,5-BISTHIOCARBOXYLIC ACID MONONUCLEOTIDE NICKEL INSERTION PROTEIN"/>
    <property type="match status" value="1"/>
</dbReference>
<dbReference type="Pfam" id="PF01969">
    <property type="entry name" value="Ni_insertion"/>
    <property type="match status" value="1"/>
</dbReference>
<accession>A0A0R1GEF4</accession>
<protein>
    <recommendedName>
        <fullName evidence="4">LarC family nickel insertion protein</fullName>
    </recommendedName>
</protein>
<organism evidence="2 3">
    <name type="scientific">Loigolactobacillus bifermentans DSM 20003</name>
    <dbReference type="NCBI Taxonomy" id="1423726"/>
    <lineage>
        <taxon>Bacteria</taxon>
        <taxon>Bacillati</taxon>
        <taxon>Bacillota</taxon>
        <taxon>Bacilli</taxon>
        <taxon>Lactobacillales</taxon>
        <taxon>Lactobacillaceae</taxon>
        <taxon>Loigolactobacillus</taxon>
    </lineage>
</organism>
<dbReference type="EMBL" id="AZDA01000140">
    <property type="protein sequence ID" value="KRK32495.1"/>
    <property type="molecule type" value="Genomic_DNA"/>
</dbReference>
<dbReference type="PANTHER" id="PTHR36566">
    <property type="entry name" value="NICKEL INSERTION PROTEIN-RELATED"/>
    <property type="match status" value="1"/>
</dbReference>
<gene>
    <name evidence="2" type="ORF">FC07_GL001918</name>
</gene>
<proteinExistence type="predicted"/>
<evidence type="ECO:0008006" key="4">
    <source>
        <dbReference type="Google" id="ProtNLM"/>
    </source>
</evidence>
<reference evidence="2 3" key="1">
    <citation type="journal article" date="2015" name="Genome Announc.">
        <title>Expanding the biotechnology potential of lactobacilli through comparative genomics of 213 strains and associated genera.</title>
        <authorList>
            <person name="Sun Z."/>
            <person name="Harris H.M."/>
            <person name="McCann A."/>
            <person name="Guo C."/>
            <person name="Argimon S."/>
            <person name="Zhang W."/>
            <person name="Yang X."/>
            <person name="Jeffery I.B."/>
            <person name="Cooney J.C."/>
            <person name="Kagawa T.F."/>
            <person name="Liu W."/>
            <person name="Song Y."/>
            <person name="Salvetti E."/>
            <person name="Wrobel A."/>
            <person name="Rasinkangas P."/>
            <person name="Parkhill J."/>
            <person name="Rea M.C."/>
            <person name="O'Sullivan O."/>
            <person name="Ritari J."/>
            <person name="Douillard F.P."/>
            <person name="Paul Ross R."/>
            <person name="Yang R."/>
            <person name="Briner A.E."/>
            <person name="Felis G.E."/>
            <person name="de Vos W.M."/>
            <person name="Barrangou R."/>
            <person name="Klaenhammer T.R."/>
            <person name="Caufield P.W."/>
            <person name="Cui Y."/>
            <person name="Zhang H."/>
            <person name="O'Toole P.W."/>
        </authorList>
    </citation>
    <scope>NUCLEOTIDE SEQUENCE [LARGE SCALE GENOMIC DNA]</scope>
    <source>
        <strain evidence="2 3">DSM 20003</strain>
    </source>
</reference>
<dbReference type="STRING" id="1423726.FC07_GL001918"/>
<evidence type="ECO:0000313" key="2">
    <source>
        <dbReference type="EMBL" id="KRK32495.1"/>
    </source>
</evidence>
<dbReference type="Proteomes" id="UP000051461">
    <property type="component" value="Unassembled WGS sequence"/>
</dbReference>
<sequence>MVMLEANLDDMTGETLGYVMTRLLDAGAFDVFFTPIQMKKNRPASKLSVLVAPADREKITALILAETSTLGVRYQNWHRTIMKRTFEEVETPYGAVHLKIATYGKTKKVTPEYADCAQLAQKCHIPLTTVYQAALQARKHQ</sequence>
<dbReference type="Gene3D" id="3.10.20.300">
    <property type="entry name" value="mk0293 like domain"/>
    <property type="match status" value="1"/>
</dbReference>
<dbReference type="Gene3D" id="3.30.70.1380">
    <property type="entry name" value="Transcriptional regulatory protein pf0864 domain like"/>
    <property type="match status" value="1"/>
</dbReference>
<keyword evidence="1" id="KW-0533">Nickel</keyword>
<evidence type="ECO:0000256" key="1">
    <source>
        <dbReference type="ARBA" id="ARBA00022596"/>
    </source>
</evidence>
<evidence type="ECO:0000313" key="3">
    <source>
        <dbReference type="Proteomes" id="UP000051461"/>
    </source>
</evidence>
<name>A0A0R1GEF4_9LACO</name>
<comment type="caution">
    <text evidence="2">The sequence shown here is derived from an EMBL/GenBank/DDBJ whole genome shotgun (WGS) entry which is preliminary data.</text>
</comment>
<dbReference type="InterPro" id="IPR002822">
    <property type="entry name" value="Ni_insertion"/>
</dbReference>
<dbReference type="AlphaFoldDB" id="A0A0R1GEF4"/>
<keyword evidence="3" id="KW-1185">Reference proteome</keyword>